<evidence type="ECO:0000313" key="2">
    <source>
        <dbReference type="EMBL" id="MBP1986788.1"/>
    </source>
</evidence>
<reference evidence="2" key="1">
    <citation type="submission" date="2021-03" db="EMBL/GenBank/DDBJ databases">
        <title>Genomic Encyclopedia of Type Strains, Phase IV (KMG-IV): sequencing the most valuable type-strain genomes for metagenomic binning, comparative biology and taxonomic classification.</title>
        <authorList>
            <person name="Goeker M."/>
        </authorList>
    </citation>
    <scope>NUCLEOTIDE SEQUENCE</scope>
    <source>
        <strain evidence="2">DSM 26232</strain>
    </source>
</reference>
<dbReference type="AlphaFoldDB" id="A0A8T4H0B5"/>
<dbReference type="Proteomes" id="UP000823736">
    <property type="component" value="Unassembled WGS sequence"/>
</dbReference>
<proteinExistence type="predicted"/>
<dbReference type="RefSeq" id="WP_209491069.1">
    <property type="nucleotide sequence ID" value="NZ_JAGGLC010000002.1"/>
</dbReference>
<evidence type="ECO:0000313" key="3">
    <source>
        <dbReference type="Proteomes" id="UP000823736"/>
    </source>
</evidence>
<comment type="caution">
    <text evidence="2">The sequence shown here is derived from an EMBL/GenBank/DDBJ whole genome shotgun (WGS) entry which is preliminary data.</text>
</comment>
<protein>
    <submittedName>
        <fullName evidence="2">Uncharacterized protein</fullName>
    </submittedName>
</protein>
<keyword evidence="3" id="KW-1185">Reference proteome</keyword>
<evidence type="ECO:0000256" key="1">
    <source>
        <dbReference type="SAM" id="MobiDB-lite"/>
    </source>
</evidence>
<gene>
    <name evidence="2" type="ORF">J2753_001282</name>
</gene>
<feature type="region of interest" description="Disordered" evidence="1">
    <location>
        <begin position="1"/>
        <end position="23"/>
    </location>
</feature>
<accession>A0A8T4H0B5</accession>
<organism evidence="2 3">
    <name type="scientific">Halolamina salifodinae</name>
    <dbReference type="NCBI Taxonomy" id="1202767"/>
    <lineage>
        <taxon>Archaea</taxon>
        <taxon>Methanobacteriati</taxon>
        <taxon>Methanobacteriota</taxon>
        <taxon>Stenosarchaea group</taxon>
        <taxon>Halobacteria</taxon>
        <taxon>Halobacteriales</taxon>
        <taxon>Haloferacaceae</taxon>
    </lineage>
</organism>
<sequence>MSDDLIEGLTGSDPCQDVGGEPPFEPFDCFVDDDRGHDKNRLTKFLTHHPESVPIARCVEPLLLTCSSPNYARNTASTTPYFPLMALHRSKTPALVTAPVANTRNTTVGVALNVSFVR</sequence>
<name>A0A8T4H0B5_9EURY</name>
<dbReference type="EMBL" id="JAGGLC010000002">
    <property type="protein sequence ID" value="MBP1986788.1"/>
    <property type="molecule type" value="Genomic_DNA"/>
</dbReference>